<dbReference type="AlphaFoldDB" id="A0AAD7T1H3"/>
<comment type="caution">
    <text evidence="2">The sequence shown here is derived from an EMBL/GenBank/DDBJ whole genome shotgun (WGS) entry which is preliminary data.</text>
</comment>
<feature type="compositionally biased region" description="Basic and acidic residues" evidence="1">
    <location>
        <begin position="15"/>
        <end position="34"/>
    </location>
</feature>
<name>A0AAD7T1H3_9TELE</name>
<feature type="region of interest" description="Disordered" evidence="1">
    <location>
        <begin position="80"/>
        <end position="104"/>
    </location>
</feature>
<protein>
    <submittedName>
        <fullName evidence="2">Uncharacterized protein</fullName>
    </submittedName>
</protein>
<gene>
    <name evidence="2" type="ORF">AAFF_G00128160</name>
</gene>
<accession>A0AAD7T1H3</accession>
<feature type="region of interest" description="Disordered" evidence="1">
    <location>
        <begin position="1"/>
        <end position="43"/>
    </location>
</feature>
<organism evidence="2 3">
    <name type="scientific">Aldrovandia affinis</name>
    <dbReference type="NCBI Taxonomy" id="143900"/>
    <lineage>
        <taxon>Eukaryota</taxon>
        <taxon>Metazoa</taxon>
        <taxon>Chordata</taxon>
        <taxon>Craniata</taxon>
        <taxon>Vertebrata</taxon>
        <taxon>Euteleostomi</taxon>
        <taxon>Actinopterygii</taxon>
        <taxon>Neopterygii</taxon>
        <taxon>Teleostei</taxon>
        <taxon>Notacanthiformes</taxon>
        <taxon>Halosauridae</taxon>
        <taxon>Aldrovandia</taxon>
    </lineage>
</organism>
<dbReference type="EMBL" id="JAINUG010000019">
    <property type="protein sequence ID" value="KAJ8412480.1"/>
    <property type="molecule type" value="Genomic_DNA"/>
</dbReference>
<proteinExistence type="predicted"/>
<reference evidence="2" key="1">
    <citation type="journal article" date="2023" name="Science">
        <title>Genome structures resolve the early diversification of teleost fishes.</title>
        <authorList>
            <person name="Parey E."/>
            <person name="Louis A."/>
            <person name="Montfort J."/>
            <person name="Bouchez O."/>
            <person name="Roques C."/>
            <person name="Iampietro C."/>
            <person name="Lluch J."/>
            <person name="Castinel A."/>
            <person name="Donnadieu C."/>
            <person name="Desvignes T."/>
            <person name="Floi Bucao C."/>
            <person name="Jouanno E."/>
            <person name="Wen M."/>
            <person name="Mejri S."/>
            <person name="Dirks R."/>
            <person name="Jansen H."/>
            <person name="Henkel C."/>
            <person name="Chen W.J."/>
            <person name="Zahm M."/>
            <person name="Cabau C."/>
            <person name="Klopp C."/>
            <person name="Thompson A.W."/>
            <person name="Robinson-Rechavi M."/>
            <person name="Braasch I."/>
            <person name="Lecointre G."/>
            <person name="Bobe J."/>
            <person name="Postlethwait J.H."/>
            <person name="Berthelot C."/>
            <person name="Roest Crollius H."/>
            <person name="Guiguen Y."/>
        </authorList>
    </citation>
    <scope>NUCLEOTIDE SEQUENCE</scope>
    <source>
        <strain evidence="2">NC1722</strain>
    </source>
</reference>
<evidence type="ECO:0000313" key="3">
    <source>
        <dbReference type="Proteomes" id="UP001221898"/>
    </source>
</evidence>
<evidence type="ECO:0000313" key="2">
    <source>
        <dbReference type="EMBL" id="KAJ8412480.1"/>
    </source>
</evidence>
<sequence length="104" mass="10930">MRCAAAPTSLEAELCEGREKGEPETLRPAQKQEKPSTGVGERAGMATAAVGVSNACEARPPAPPRDAAFAYFARLLHNGPVTQRRERSGTVEATRATGRSPDGP</sequence>
<dbReference type="Proteomes" id="UP001221898">
    <property type="component" value="Unassembled WGS sequence"/>
</dbReference>
<keyword evidence="3" id="KW-1185">Reference proteome</keyword>
<evidence type="ECO:0000256" key="1">
    <source>
        <dbReference type="SAM" id="MobiDB-lite"/>
    </source>
</evidence>